<proteinExistence type="predicted"/>
<gene>
    <name evidence="1" type="ORF">J4N46_07240</name>
</gene>
<name>A0ABS3PY73_9FLAO</name>
<evidence type="ECO:0000313" key="1">
    <source>
        <dbReference type="EMBL" id="MBO1884215.1"/>
    </source>
</evidence>
<comment type="caution">
    <text evidence="1">The sequence shown here is derived from an EMBL/GenBank/DDBJ whole genome shotgun (WGS) entry which is preliminary data.</text>
</comment>
<accession>A0ABS3PY73</accession>
<sequence length="81" mass="9500">MENILWDVFLPGTSVVKNKENKIISLVNSRSMFFKFIDKKIEIKGIEKINVTFKNQIEDTYDIEFVESIENPLPPKPKKKN</sequence>
<protein>
    <submittedName>
        <fullName evidence="1">Uncharacterized protein</fullName>
    </submittedName>
</protein>
<evidence type="ECO:0000313" key="2">
    <source>
        <dbReference type="Proteomes" id="UP000681610"/>
    </source>
</evidence>
<dbReference type="RefSeq" id="WP_208058756.1">
    <property type="nucleotide sequence ID" value="NZ_JAGDYP010000005.1"/>
</dbReference>
<reference evidence="1 2" key="1">
    <citation type="submission" date="2021-03" db="EMBL/GenBank/DDBJ databases">
        <title>Isolation and description of Capnocytophaga bilenii sp. nov., a novel Capnocytophaga species, isolated from a gingivitis subject.</title>
        <authorList>
            <person name="Antezack A."/>
            <person name="Monnet-Corti V."/>
            <person name="La Scola B."/>
        </authorList>
    </citation>
    <scope>NUCLEOTIDE SEQUENCE [LARGE SCALE GENOMIC DNA]</scope>
    <source>
        <strain evidence="1 2">Marseille-Q4570</strain>
    </source>
</reference>
<keyword evidence="2" id="KW-1185">Reference proteome</keyword>
<organism evidence="1 2">
    <name type="scientific">Capnocytophaga bilenii</name>
    <dbReference type="NCBI Taxonomy" id="2819369"/>
    <lineage>
        <taxon>Bacteria</taxon>
        <taxon>Pseudomonadati</taxon>
        <taxon>Bacteroidota</taxon>
        <taxon>Flavobacteriia</taxon>
        <taxon>Flavobacteriales</taxon>
        <taxon>Flavobacteriaceae</taxon>
        <taxon>Capnocytophaga</taxon>
    </lineage>
</organism>
<dbReference type="Proteomes" id="UP000681610">
    <property type="component" value="Unassembled WGS sequence"/>
</dbReference>
<dbReference type="EMBL" id="JAGDYP010000005">
    <property type="protein sequence ID" value="MBO1884215.1"/>
    <property type="molecule type" value="Genomic_DNA"/>
</dbReference>